<dbReference type="Proteomes" id="UP000656548">
    <property type="component" value="Unassembled WGS sequence"/>
</dbReference>
<gene>
    <name evidence="2" type="ORF">H4W30_008170</name>
</gene>
<feature type="transmembrane region" description="Helical" evidence="1">
    <location>
        <begin position="93"/>
        <end position="111"/>
    </location>
</feature>
<protein>
    <submittedName>
        <fullName evidence="2">Uncharacterized protein</fullName>
    </submittedName>
</protein>
<proteinExistence type="predicted"/>
<keyword evidence="1" id="KW-0472">Membrane</keyword>
<accession>A0ABR9LK78</accession>
<keyword evidence="1" id="KW-0812">Transmembrane</keyword>
<name>A0ABR9LK78_9PSEU</name>
<organism evidence="2 3">
    <name type="scientific">Amycolatopsis roodepoortensis</name>
    <dbReference type="NCBI Taxonomy" id="700274"/>
    <lineage>
        <taxon>Bacteria</taxon>
        <taxon>Bacillati</taxon>
        <taxon>Actinomycetota</taxon>
        <taxon>Actinomycetes</taxon>
        <taxon>Pseudonocardiales</taxon>
        <taxon>Pseudonocardiaceae</taxon>
        <taxon>Amycolatopsis</taxon>
    </lineage>
</organism>
<reference evidence="2 3" key="1">
    <citation type="submission" date="2020-10" db="EMBL/GenBank/DDBJ databases">
        <title>Sequencing the genomes of 1000 actinobacteria strains.</title>
        <authorList>
            <person name="Klenk H.-P."/>
        </authorList>
    </citation>
    <scope>NUCLEOTIDE SEQUENCE [LARGE SCALE GENOMIC DNA]</scope>
    <source>
        <strain evidence="2 3">DSM 46661</strain>
    </source>
</reference>
<comment type="caution">
    <text evidence="2">The sequence shown here is derived from an EMBL/GenBank/DDBJ whole genome shotgun (WGS) entry which is preliminary data.</text>
</comment>
<evidence type="ECO:0000256" key="1">
    <source>
        <dbReference type="SAM" id="Phobius"/>
    </source>
</evidence>
<dbReference type="EMBL" id="JADBEJ010000008">
    <property type="protein sequence ID" value="MBE1581089.1"/>
    <property type="molecule type" value="Genomic_DNA"/>
</dbReference>
<keyword evidence="1" id="KW-1133">Transmembrane helix</keyword>
<keyword evidence="3" id="KW-1185">Reference proteome</keyword>
<feature type="transmembrane region" description="Helical" evidence="1">
    <location>
        <begin position="70"/>
        <end position="87"/>
    </location>
</feature>
<sequence length="139" mass="15223">MLGGSDGRVSYFTQSGELHRHRWTNTGWENGGISQRIGTTWHGWGEHAARNRMAVVAVVLDGQRGERRRLWVGLLLFLYIALSLGWVSAPTSFLVDAAAALIFVLLMYYPVSSGRTFRGVPGARVSATAEKPSGPASHR</sequence>
<evidence type="ECO:0000313" key="2">
    <source>
        <dbReference type="EMBL" id="MBE1581089.1"/>
    </source>
</evidence>
<evidence type="ECO:0000313" key="3">
    <source>
        <dbReference type="Proteomes" id="UP000656548"/>
    </source>
</evidence>